<dbReference type="SMART" id="SM00298">
    <property type="entry name" value="CHROMO"/>
    <property type="match status" value="2"/>
</dbReference>
<dbReference type="SMART" id="SM00300">
    <property type="entry name" value="ChSh"/>
    <property type="match status" value="1"/>
</dbReference>
<feature type="domain" description="Chromo" evidence="3">
    <location>
        <begin position="111"/>
        <end position="170"/>
    </location>
</feature>
<dbReference type="InterPro" id="IPR016197">
    <property type="entry name" value="Chromo-like_dom_sf"/>
</dbReference>
<dbReference type="Proteomes" id="UP001107558">
    <property type="component" value="Chromosome 1"/>
</dbReference>
<reference evidence="4" key="1">
    <citation type="submission" date="2021-03" db="EMBL/GenBank/DDBJ databases">
        <title>Chromosome level genome of the anhydrobiotic midge Polypedilum vanderplanki.</title>
        <authorList>
            <person name="Yoshida Y."/>
            <person name="Kikawada T."/>
            <person name="Gusev O."/>
        </authorList>
    </citation>
    <scope>NUCLEOTIDE SEQUENCE</scope>
    <source>
        <strain evidence="4">NIAS01</strain>
        <tissue evidence="4">Whole body or cell culture</tissue>
    </source>
</reference>
<keyword evidence="5" id="KW-1185">Reference proteome</keyword>
<sequence length="173" mass="20451">MDLVNRNNKVKYEIDEITCKKTVDGEVFYLCRWDGCSDHNKTWESEKVIKSLYNERLKVFEQTQKELISKIKKIKKRDLKTATMHALGLFEHRPNAKGISVPCTYGFSRGLIAEKILTAIYEPQNEIQFLIKWKNSEELDLVTSHEARQYCPEIVLDFYERNFYFKNSSNIKI</sequence>
<dbReference type="GO" id="GO:0005634">
    <property type="term" value="C:nucleus"/>
    <property type="evidence" value="ECO:0007669"/>
    <property type="project" value="UniProtKB-SubCell"/>
</dbReference>
<dbReference type="PROSITE" id="PS50013">
    <property type="entry name" value="CHROMO_2"/>
    <property type="match status" value="2"/>
</dbReference>
<evidence type="ECO:0000259" key="3">
    <source>
        <dbReference type="PROSITE" id="PS50013"/>
    </source>
</evidence>
<dbReference type="AlphaFoldDB" id="A0A9J6CDH0"/>
<dbReference type="SUPFAM" id="SSF54160">
    <property type="entry name" value="Chromo domain-like"/>
    <property type="match status" value="2"/>
</dbReference>
<feature type="domain" description="Chromo" evidence="3">
    <location>
        <begin position="12"/>
        <end position="72"/>
    </location>
</feature>
<dbReference type="Pfam" id="PF00385">
    <property type="entry name" value="Chromo"/>
    <property type="match status" value="1"/>
</dbReference>
<dbReference type="EMBL" id="JADBJN010000001">
    <property type="protein sequence ID" value="KAG5680106.1"/>
    <property type="molecule type" value="Genomic_DNA"/>
</dbReference>
<dbReference type="Gene3D" id="2.40.50.40">
    <property type="match status" value="2"/>
</dbReference>
<proteinExistence type="predicted"/>
<keyword evidence="2" id="KW-0539">Nucleus</keyword>
<gene>
    <name evidence="4" type="ORF">PVAND_009632</name>
</gene>
<organism evidence="4 5">
    <name type="scientific">Polypedilum vanderplanki</name>
    <name type="common">Sleeping chironomid midge</name>
    <dbReference type="NCBI Taxonomy" id="319348"/>
    <lineage>
        <taxon>Eukaryota</taxon>
        <taxon>Metazoa</taxon>
        <taxon>Ecdysozoa</taxon>
        <taxon>Arthropoda</taxon>
        <taxon>Hexapoda</taxon>
        <taxon>Insecta</taxon>
        <taxon>Pterygota</taxon>
        <taxon>Neoptera</taxon>
        <taxon>Endopterygota</taxon>
        <taxon>Diptera</taxon>
        <taxon>Nematocera</taxon>
        <taxon>Chironomoidea</taxon>
        <taxon>Chironomidae</taxon>
        <taxon>Chironominae</taxon>
        <taxon>Polypedilum</taxon>
        <taxon>Polypedilum</taxon>
    </lineage>
</organism>
<dbReference type="CDD" id="cd00034">
    <property type="entry name" value="CSD"/>
    <property type="match status" value="1"/>
</dbReference>
<dbReference type="PANTHER" id="PTHR22812">
    <property type="entry name" value="CHROMOBOX PROTEIN"/>
    <property type="match status" value="1"/>
</dbReference>
<dbReference type="CDD" id="cd00024">
    <property type="entry name" value="CD_CSD"/>
    <property type="match status" value="1"/>
</dbReference>
<protein>
    <recommendedName>
        <fullName evidence="3">Chromo domain-containing protein</fullName>
    </recommendedName>
</protein>
<accession>A0A9J6CDH0</accession>
<evidence type="ECO:0000256" key="1">
    <source>
        <dbReference type="ARBA" id="ARBA00004123"/>
    </source>
</evidence>
<evidence type="ECO:0000313" key="5">
    <source>
        <dbReference type="Proteomes" id="UP001107558"/>
    </source>
</evidence>
<name>A0A9J6CDH0_POLVA</name>
<dbReference type="OrthoDB" id="433924at2759"/>
<dbReference type="GO" id="GO:0005694">
    <property type="term" value="C:chromosome"/>
    <property type="evidence" value="ECO:0007669"/>
    <property type="project" value="UniProtKB-ARBA"/>
</dbReference>
<comment type="subcellular location">
    <subcellularLocation>
        <location evidence="1">Nucleus</location>
    </subcellularLocation>
</comment>
<dbReference type="InterPro" id="IPR000953">
    <property type="entry name" value="Chromo/chromo_shadow_dom"/>
</dbReference>
<comment type="caution">
    <text evidence="4">The sequence shown here is derived from an EMBL/GenBank/DDBJ whole genome shotgun (WGS) entry which is preliminary data.</text>
</comment>
<evidence type="ECO:0000313" key="4">
    <source>
        <dbReference type="EMBL" id="KAG5680106.1"/>
    </source>
</evidence>
<dbReference type="InterPro" id="IPR008251">
    <property type="entry name" value="Chromo_shadow_dom"/>
</dbReference>
<dbReference type="InterPro" id="IPR023780">
    <property type="entry name" value="Chromo_domain"/>
</dbReference>
<dbReference type="Pfam" id="PF01393">
    <property type="entry name" value="Chromo_shadow"/>
    <property type="match status" value="1"/>
</dbReference>
<dbReference type="InterPro" id="IPR051219">
    <property type="entry name" value="Heterochromatin_chromo-domain"/>
</dbReference>
<evidence type="ECO:0000256" key="2">
    <source>
        <dbReference type="ARBA" id="ARBA00023242"/>
    </source>
</evidence>